<dbReference type="AlphaFoldDB" id="A0A8S1KJR3"/>
<dbReference type="EMBL" id="CAJJDM010000020">
    <property type="protein sequence ID" value="CAD8054957.1"/>
    <property type="molecule type" value="Genomic_DNA"/>
</dbReference>
<name>A0A8S1KJR3_PARPR</name>
<keyword evidence="3" id="KW-1185">Reference proteome</keyword>
<reference evidence="2" key="1">
    <citation type="submission" date="2021-01" db="EMBL/GenBank/DDBJ databases">
        <authorList>
            <consortium name="Genoscope - CEA"/>
            <person name="William W."/>
        </authorList>
    </citation>
    <scope>NUCLEOTIDE SEQUENCE</scope>
</reference>
<keyword evidence="1" id="KW-0175">Coiled coil</keyword>
<proteinExistence type="predicted"/>
<dbReference type="OMA" id="QKHEQCI"/>
<comment type="caution">
    <text evidence="2">The sequence shown here is derived from an EMBL/GenBank/DDBJ whole genome shotgun (WGS) entry which is preliminary data.</text>
</comment>
<accession>A0A8S1KJR3</accession>
<evidence type="ECO:0000256" key="1">
    <source>
        <dbReference type="SAM" id="Coils"/>
    </source>
</evidence>
<organism evidence="2 3">
    <name type="scientific">Paramecium primaurelia</name>
    <dbReference type="NCBI Taxonomy" id="5886"/>
    <lineage>
        <taxon>Eukaryota</taxon>
        <taxon>Sar</taxon>
        <taxon>Alveolata</taxon>
        <taxon>Ciliophora</taxon>
        <taxon>Intramacronucleata</taxon>
        <taxon>Oligohymenophorea</taxon>
        <taxon>Peniculida</taxon>
        <taxon>Parameciidae</taxon>
        <taxon>Paramecium</taxon>
    </lineage>
</organism>
<feature type="coiled-coil region" evidence="1">
    <location>
        <begin position="100"/>
        <end position="272"/>
    </location>
</feature>
<protein>
    <submittedName>
        <fullName evidence="2">Uncharacterized protein</fullName>
    </submittedName>
</protein>
<evidence type="ECO:0000313" key="3">
    <source>
        <dbReference type="Proteomes" id="UP000688137"/>
    </source>
</evidence>
<sequence>MYRSSYYESDQKDILIAQLKADIYEAQKQQEELEQLEQEMGKWEIKIKMANEEKLLLEHEHRQKHEQCIGQIQMMSQEINQLSKILKERHLDQERQILQQKELEEINDQRQLEIQQTRKQLNKLSDQVIQETSIIENLQHKLEQFEQESYNAEIKNKELNRKINEIQQKNRKVEQDCQILQDQLIQLQQNDQEQEINKYQQQLAYTNEHIKKIETEFQQEKQNNKSTEQQINRMNQELQQNEIDLSKQKKYLMIEQQKKDDLNKKKAQLQKTHLHRQEQYSQADQELNKTKMDNQTIINDNTSYKNKLKQLQTHIDILMKVNQELVSELELYCGDDQKIKQILNRAARVKELQLRVVQGNRLLKK</sequence>
<dbReference type="Proteomes" id="UP000688137">
    <property type="component" value="Unassembled WGS sequence"/>
</dbReference>
<feature type="coiled-coil region" evidence="1">
    <location>
        <begin position="16"/>
        <end position="53"/>
    </location>
</feature>
<gene>
    <name evidence="2" type="ORF">PPRIM_AZ9-3.1.T0220298</name>
</gene>
<evidence type="ECO:0000313" key="2">
    <source>
        <dbReference type="EMBL" id="CAD8054957.1"/>
    </source>
</evidence>